<evidence type="ECO:0000313" key="2">
    <source>
        <dbReference type="EMBL" id="SPD01929.1"/>
    </source>
</evidence>
<dbReference type="AlphaFoldDB" id="A0A2N9GR74"/>
<dbReference type="EMBL" id="OIVN01002241">
    <property type="protein sequence ID" value="SPD01929.1"/>
    <property type="molecule type" value="Genomic_DNA"/>
</dbReference>
<name>A0A2N9GR74_FAGSY</name>
<protein>
    <recommendedName>
        <fullName evidence="3">Aminotransferase-like plant mobile domain-containing protein</fullName>
    </recommendedName>
</protein>
<feature type="compositionally biased region" description="Polar residues" evidence="1">
    <location>
        <begin position="516"/>
        <end position="529"/>
    </location>
</feature>
<accession>A0A2N9GR74</accession>
<sequence>MASSLRRWEKMVVVRGGALAVREILLLSVLQRCGAQRQGGRRQRLQLQAIDLETWLDRELADEEFCNRWSKPVYFTPSSSQGLQICFGILRHCGSWSEDGVRLRILFSLLTRVALVDYIGRKNISLRTQVARFTPWMDHFKREEDASIRRAAFVVYWLSKCVFGVGSLMRLGTNLQPCQKRLLPILVIFREMYLLCTVGWGCKFYDHSLIPSLDCESKVCWRPYGMTYRGFVYDLVMFGFRNVEAQDYTLIVGMYTTGMSNYWRELIAAVVVRVQKQWERRYLPFAVGMHFSLTSSSFISRHEHYDYICNPPKFGLCGVCIKEELRWMIFGDHHPPLWLKDHPHVFAPGKVASSRGKRIVLIGTPIAKKGQSGSPRKGQVWRFSCPGFKRKAPRVGGRGFCSAHYQWRSAARKRKQLKALLLQLLQDRLSGAAERSEDEDEDAETGATEVVFYKETVLAEVPLMMRLLLQMLLLEKRVFVCCEATEAEPIAITSSSGGTAQEDPSKSDNRTDPSLFDSSPLNSSLSTEETPSDEEVPVHISDILEGNVVKDTPVDENLVIGTNLAQVDICPDPADNISMEDMVDTHDTYDVVLVGTGDHVASTQAGSGFGGYCSYSNSYESNQNR</sequence>
<reference evidence="2" key="1">
    <citation type="submission" date="2018-02" db="EMBL/GenBank/DDBJ databases">
        <authorList>
            <person name="Cohen D.B."/>
            <person name="Kent A.D."/>
        </authorList>
    </citation>
    <scope>NUCLEOTIDE SEQUENCE</scope>
</reference>
<gene>
    <name evidence="2" type="ORF">FSB_LOCUS29811</name>
</gene>
<proteinExistence type="predicted"/>
<feature type="region of interest" description="Disordered" evidence="1">
    <location>
        <begin position="493"/>
        <end position="536"/>
    </location>
</feature>
<evidence type="ECO:0000256" key="1">
    <source>
        <dbReference type="SAM" id="MobiDB-lite"/>
    </source>
</evidence>
<organism evidence="2">
    <name type="scientific">Fagus sylvatica</name>
    <name type="common">Beechnut</name>
    <dbReference type="NCBI Taxonomy" id="28930"/>
    <lineage>
        <taxon>Eukaryota</taxon>
        <taxon>Viridiplantae</taxon>
        <taxon>Streptophyta</taxon>
        <taxon>Embryophyta</taxon>
        <taxon>Tracheophyta</taxon>
        <taxon>Spermatophyta</taxon>
        <taxon>Magnoliopsida</taxon>
        <taxon>eudicotyledons</taxon>
        <taxon>Gunneridae</taxon>
        <taxon>Pentapetalae</taxon>
        <taxon>rosids</taxon>
        <taxon>fabids</taxon>
        <taxon>Fagales</taxon>
        <taxon>Fagaceae</taxon>
        <taxon>Fagus</taxon>
    </lineage>
</organism>
<evidence type="ECO:0008006" key="3">
    <source>
        <dbReference type="Google" id="ProtNLM"/>
    </source>
</evidence>